<reference evidence="10 11" key="1">
    <citation type="submission" date="2016-10" db="EMBL/GenBank/DDBJ databases">
        <authorList>
            <person name="de Groot N.N."/>
        </authorList>
    </citation>
    <scope>NUCLEOTIDE SEQUENCE [LARGE SCALE GENOMIC DNA]</scope>
    <source>
        <strain evidence="10 11">DSM 27842</strain>
    </source>
</reference>
<evidence type="ECO:0000256" key="5">
    <source>
        <dbReference type="ARBA" id="ARBA00022525"/>
    </source>
</evidence>
<dbReference type="GO" id="GO:0009424">
    <property type="term" value="C:bacterial-type flagellum hook"/>
    <property type="evidence" value="ECO:0007669"/>
    <property type="project" value="InterPro"/>
</dbReference>
<dbReference type="Pfam" id="PF06429">
    <property type="entry name" value="Flg_bbr_C"/>
    <property type="match status" value="1"/>
</dbReference>
<dbReference type="RefSeq" id="WP_093114828.1">
    <property type="nucleotide sequence ID" value="NZ_FODS01000001.1"/>
</dbReference>
<keyword evidence="6" id="KW-0975">Bacterial flagellum</keyword>
<keyword evidence="10" id="KW-0966">Cell projection</keyword>
<protein>
    <recommendedName>
        <fullName evidence="4">Flagellar hook-associated protein 1</fullName>
    </recommendedName>
</protein>
<comment type="similarity">
    <text evidence="3">Belongs to the flagella basal body rod proteins family.</text>
</comment>
<evidence type="ECO:0000313" key="11">
    <source>
        <dbReference type="Proteomes" id="UP000198893"/>
    </source>
</evidence>
<dbReference type="STRING" id="569882.SAMN04490248_101268"/>
<evidence type="ECO:0000256" key="4">
    <source>
        <dbReference type="ARBA" id="ARBA00016244"/>
    </source>
</evidence>
<feature type="domain" description="Flagellar hook-associated protein FlgK helical" evidence="9">
    <location>
        <begin position="89"/>
        <end position="311"/>
    </location>
</feature>
<dbReference type="GO" id="GO:0009425">
    <property type="term" value="C:bacterial-type flagellum basal body"/>
    <property type="evidence" value="ECO:0007669"/>
    <property type="project" value="UniProtKB-SubCell"/>
</dbReference>
<evidence type="ECO:0000313" key="10">
    <source>
        <dbReference type="EMBL" id="SEO07882.1"/>
    </source>
</evidence>
<dbReference type="SUPFAM" id="SSF64518">
    <property type="entry name" value="Phase 1 flagellin"/>
    <property type="match status" value="1"/>
</dbReference>
<evidence type="ECO:0000256" key="2">
    <source>
        <dbReference type="ARBA" id="ARBA00004613"/>
    </source>
</evidence>
<dbReference type="EMBL" id="FODS01000001">
    <property type="protein sequence ID" value="SEO07882.1"/>
    <property type="molecule type" value="Genomic_DNA"/>
</dbReference>
<evidence type="ECO:0000259" key="9">
    <source>
        <dbReference type="Pfam" id="PF22638"/>
    </source>
</evidence>
<dbReference type="AlphaFoldDB" id="A0A1H8LRV4"/>
<dbReference type="Proteomes" id="UP000198893">
    <property type="component" value="Unassembled WGS sequence"/>
</dbReference>
<dbReference type="InterPro" id="IPR001444">
    <property type="entry name" value="Flag_bb_rod_N"/>
</dbReference>
<evidence type="ECO:0000259" key="8">
    <source>
        <dbReference type="Pfam" id="PF06429"/>
    </source>
</evidence>
<dbReference type="Pfam" id="PF22638">
    <property type="entry name" value="FlgK_D1"/>
    <property type="match status" value="1"/>
</dbReference>
<dbReference type="PANTHER" id="PTHR30033">
    <property type="entry name" value="FLAGELLAR HOOK-ASSOCIATED PROTEIN 1"/>
    <property type="match status" value="1"/>
</dbReference>
<evidence type="ECO:0000256" key="3">
    <source>
        <dbReference type="ARBA" id="ARBA00009677"/>
    </source>
</evidence>
<keyword evidence="10" id="KW-0969">Cilium</keyword>
<comment type="subcellular location">
    <subcellularLocation>
        <location evidence="1">Bacterial flagellum basal body</location>
    </subcellularLocation>
    <subcellularLocation>
        <location evidence="2">Secreted</location>
    </subcellularLocation>
</comment>
<dbReference type="GO" id="GO:0044780">
    <property type="term" value="P:bacterial-type flagellum assembly"/>
    <property type="evidence" value="ECO:0007669"/>
    <property type="project" value="InterPro"/>
</dbReference>
<name>A0A1H8LRV4_9RHOB</name>
<proteinExistence type="inferred from homology"/>
<dbReference type="PANTHER" id="PTHR30033:SF1">
    <property type="entry name" value="FLAGELLAR HOOK-ASSOCIATED PROTEIN 1"/>
    <property type="match status" value="1"/>
</dbReference>
<keyword evidence="11" id="KW-1185">Reference proteome</keyword>
<dbReference type="NCBIfam" id="TIGR02492">
    <property type="entry name" value="flgK_ends"/>
    <property type="match status" value="1"/>
</dbReference>
<evidence type="ECO:0000256" key="1">
    <source>
        <dbReference type="ARBA" id="ARBA00004117"/>
    </source>
</evidence>
<dbReference type="InterPro" id="IPR010930">
    <property type="entry name" value="Flg_bb/hook_C_dom"/>
</dbReference>
<dbReference type="OrthoDB" id="7181295at2"/>
<keyword evidence="5" id="KW-0964">Secreted</keyword>
<accession>A0A1H8LRV4</accession>
<feature type="domain" description="Flagellar basal-body/hook protein C-terminal" evidence="8">
    <location>
        <begin position="447"/>
        <end position="484"/>
    </location>
</feature>
<sequence>MSINGILSNAMSGLNAAARAADVVSSNLANAMTEGYGRRELDLSSRVGGSYGGVRIDGVSRWVDAGVLADRWLADAGHANADMLSGFHSRLEGLFGVPTDPHALSNKMADFEASLVSAASLPESVSRLEGVATRASDLAAGLARVSDGLQDMRESADTKIDAMVKQLNGLLGQVRDINTRVTAAQISGRDTSALLDQRQKAVDGIAEIVPVRQVDRDRGQVALYSTGGAILLDGRAVEVEFDRTQTIMPYMTVESGLLSGLSINGIAVRTGADNGALRGGALSAQFQIRDELAVQTQEQIDAVARDLVERFQTPSVDPTLGAGDAGLFTDRGLAFDPADETGLAGRIAVNTRVSPAGDGDFWRLRDGLGAAGPGNTGDATLLQSMSAAMSDKRVPASGDFGAGATSAAGLSASLLSQIGADRLAGDRALGFASAQRSALRDLELADGVDTDQEMQRLMMIENAYAANARVAQTADEMMQAILRI</sequence>
<gene>
    <name evidence="10" type="ORF">SAMN04490248_101268</name>
</gene>
<dbReference type="Pfam" id="PF00460">
    <property type="entry name" value="Flg_bb_rod"/>
    <property type="match status" value="1"/>
</dbReference>
<evidence type="ECO:0000256" key="6">
    <source>
        <dbReference type="ARBA" id="ARBA00023143"/>
    </source>
</evidence>
<feature type="domain" description="Flagellar basal body rod protein N-terminal" evidence="7">
    <location>
        <begin position="7"/>
        <end position="36"/>
    </location>
</feature>
<dbReference type="InterPro" id="IPR002371">
    <property type="entry name" value="FlgK"/>
</dbReference>
<evidence type="ECO:0000259" key="7">
    <source>
        <dbReference type="Pfam" id="PF00460"/>
    </source>
</evidence>
<dbReference type="GO" id="GO:0005576">
    <property type="term" value="C:extracellular region"/>
    <property type="evidence" value="ECO:0007669"/>
    <property type="project" value="UniProtKB-SubCell"/>
</dbReference>
<dbReference type="InterPro" id="IPR053927">
    <property type="entry name" value="FlgK_helical"/>
</dbReference>
<organism evidence="10 11">
    <name type="scientific">Salinihabitans flavidus</name>
    <dbReference type="NCBI Taxonomy" id="569882"/>
    <lineage>
        <taxon>Bacteria</taxon>
        <taxon>Pseudomonadati</taxon>
        <taxon>Pseudomonadota</taxon>
        <taxon>Alphaproteobacteria</taxon>
        <taxon>Rhodobacterales</taxon>
        <taxon>Roseobacteraceae</taxon>
        <taxon>Salinihabitans</taxon>
    </lineage>
</organism>
<keyword evidence="10" id="KW-0282">Flagellum</keyword>
<dbReference type="GO" id="GO:0005198">
    <property type="term" value="F:structural molecule activity"/>
    <property type="evidence" value="ECO:0007669"/>
    <property type="project" value="InterPro"/>
</dbReference>